<accession>A0A9D3URV9</accession>
<comment type="caution">
    <text evidence="1">The sequence shown here is derived from an EMBL/GenBank/DDBJ whole genome shotgun (WGS) entry which is preliminary data.</text>
</comment>
<dbReference type="EMBL" id="JAIQCV010000010">
    <property type="protein sequence ID" value="KAH1056015.1"/>
    <property type="molecule type" value="Genomic_DNA"/>
</dbReference>
<dbReference type="AlphaFoldDB" id="A0A9D3URV9"/>
<evidence type="ECO:0000313" key="2">
    <source>
        <dbReference type="Proteomes" id="UP000828251"/>
    </source>
</evidence>
<protein>
    <submittedName>
        <fullName evidence="1">Uncharacterized protein</fullName>
    </submittedName>
</protein>
<dbReference type="Proteomes" id="UP000828251">
    <property type="component" value="Unassembled WGS sequence"/>
</dbReference>
<sequence length="103" mass="10964">MSSQYHMPHYHATRVSNPFNFTNITAAGHEGGTAFMLLGSGPRYGLHIVGNSFGLSDMGHQLGPYVFGPSGRSWPHMLGHGLGPYSRPGNASFNGGHVNEPNG</sequence>
<gene>
    <name evidence="1" type="ORF">J1N35_034080</name>
</gene>
<reference evidence="1 2" key="1">
    <citation type="journal article" date="2021" name="Plant Biotechnol. J.">
        <title>Multi-omics assisted identification of the key and species-specific regulatory components of drought-tolerant mechanisms in Gossypium stocksii.</title>
        <authorList>
            <person name="Yu D."/>
            <person name="Ke L."/>
            <person name="Zhang D."/>
            <person name="Wu Y."/>
            <person name="Sun Y."/>
            <person name="Mei J."/>
            <person name="Sun J."/>
            <person name="Sun Y."/>
        </authorList>
    </citation>
    <scope>NUCLEOTIDE SEQUENCE [LARGE SCALE GENOMIC DNA]</scope>
    <source>
        <strain evidence="2">cv. E1</strain>
        <tissue evidence="1">Leaf</tissue>
    </source>
</reference>
<keyword evidence="2" id="KW-1185">Reference proteome</keyword>
<name>A0A9D3URV9_9ROSI</name>
<proteinExistence type="predicted"/>
<evidence type="ECO:0000313" key="1">
    <source>
        <dbReference type="EMBL" id="KAH1056015.1"/>
    </source>
</evidence>
<organism evidence="1 2">
    <name type="scientific">Gossypium stocksii</name>
    <dbReference type="NCBI Taxonomy" id="47602"/>
    <lineage>
        <taxon>Eukaryota</taxon>
        <taxon>Viridiplantae</taxon>
        <taxon>Streptophyta</taxon>
        <taxon>Embryophyta</taxon>
        <taxon>Tracheophyta</taxon>
        <taxon>Spermatophyta</taxon>
        <taxon>Magnoliopsida</taxon>
        <taxon>eudicotyledons</taxon>
        <taxon>Gunneridae</taxon>
        <taxon>Pentapetalae</taxon>
        <taxon>rosids</taxon>
        <taxon>malvids</taxon>
        <taxon>Malvales</taxon>
        <taxon>Malvaceae</taxon>
        <taxon>Malvoideae</taxon>
        <taxon>Gossypium</taxon>
    </lineage>
</organism>